<name>A0A251TU72_HELAN</name>
<feature type="domain" description="F-box" evidence="1">
    <location>
        <begin position="11"/>
        <end position="65"/>
    </location>
</feature>
<dbReference type="InterPro" id="IPR055357">
    <property type="entry name" value="LRR_At1g61320_AtMIF1"/>
</dbReference>
<dbReference type="CDD" id="cd22160">
    <property type="entry name" value="F-box_AtFBL13-like"/>
    <property type="match status" value="1"/>
</dbReference>
<dbReference type="EMBL" id="MNCJ02000324">
    <property type="protein sequence ID" value="KAF5790460.1"/>
    <property type="molecule type" value="Genomic_DNA"/>
</dbReference>
<dbReference type="SUPFAM" id="SSF52047">
    <property type="entry name" value="RNI-like"/>
    <property type="match status" value="1"/>
</dbReference>
<evidence type="ECO:0000313" key="3">
    <source>
        <dbReference type="EMBL" id="OTG14690.1"/>
    </source>
</evidence>
<gene>
    <name evidence="3" type="ORF">HannXRQ_Chr09g0252251</name>
    <name evidence="2" type="ORF">HanXRQr2_Chr09g0383511</name>
</gene>
<reference evidence="2" key="3">
    <citation type="submission" date="2020-06" db="EMBL/GenBank/DDBJ databases">
        <title>Helianthus annuus Genome sequencing and assembly Release 2.</title>
        <authorList>
            <person name="Gouzy J."/>
            <person name="Langlade N."/>
            <person name="Munos S."/>
        </authorList>
    </citation>
    <scope>NUCLEOTIDE SEQUENCE</scope>
    <source>
        <tissue evidence="2">Leaves</tissue>
    </source>
</reference>
<dbReference type="OMA" id="ILEYEIW"/>
<dbReference type="FunCoup" id="A0A251TU72">
    <property type="interactions" value="258"/>
</dbReference>
<dbReference type="InterPro" id="IPR053781">
    <property type="entry name" value="F-box_AtFBL13-like"/>
</dbReference>
<evidence type="ECO:0000259" key="1">
    <source>
        <dbReference type="PROSITE" id="PS50181"/>
    </source>
</evidence>
<dbReference type="InterPro" id="IPR053772">
    <property type="entry name" value="At1g61320/At1g61330-like"/>
</dbReference>
<dbReference type="Gramene" id="mRNA:HanXRQr2_Chr09g0383511">
    <property type="protein sequence ID" value="mRNA:HanXRQr2_Chr09g0383511"/>
    <property type="gene ID" value="HanXRQr2_Chr09g0383511"/>
</dbReference>
<dbReference type="SMART" id="SM00256">
    <property type="entry name" value="FBOX"/>
    <property type="match status" value="1"/>
</dbReference>
<sequence length="439" mass="49653">MTTRTRRQSKGDFISKMPDDVLLMILSLMPVKDAVVTGSLSMRWRDLWRNLVRLNFDGTEAFHKMASDKKLCLIERCKYVNQVYNVITSHTHPTVHDFRIRFDLDATESEEIDEWVEFALEKKVETLELDLMDKTYEIRDPDENYEFRLPSSISMAGEMLSLKNLFLKGVSLLGPTLNDILMISPHLEKLYLFGTDVYPCICFGGQGINLKYFKLVSCSGIESISLHGFGLVSFAYYGPEIELHLSDLPKLKEVVAGEVSVGLENNVFSQISSCALYLQALELDVRSPKKGFEVNAIIKLPNVKKLLLAMDAEEDDCLLEFTSIAQACPSLETFSIALHWFSPLKRRRKIRRVAAPHVHKHLKRLEMSGYYGRISDLELAVYVIDNAAALEKIVIDPCCQAYGGRLSKEDCLKRLPAARSSAKHQLTPLLPPGVDMAIL</sequence>
<dbReference type="InterPro" id="IPR036047">
    <property type="entry name" value="F-box-like_dom_sf"/>
</dbReference>
<dbReference type="InterPro" id="IPR001810">
    <property type="entry name" value="F-box_dom"/>
</dbReference>
<dbReference type="InParanoid" id="A0A251TU72"/>
<accession>A0A251TU72</accession>
<dbReference type="Gene3D" id="1.20.1280.50">
    <property type="match status" value="1"/>
</dbReference>
<dbReference type="Pfam" id="PF00646">
    <property type="entry name" value="F-box"/>
    <property type="match status" value="1"/>
</dbReference>
<evidence type="ECO:0000313" key="4">
    <source>
        <dbReference type="Proteomes" id="UP000215914"/>
    </source>
</evidence>
<reference evidence="3" key="2">
    <citation type="submission" date="2017-02" db="EMBL/GenBank/DDBJ databases">
        <title>Sunflower complete genome.</title>
        <authorList>
            <person name="Langlade N."/>
            <person name="Munos S."/>
        </authorList>
    </citation>
    <scope>NUCLEOTIDE SEQUENCE [LARGE SCALE GENOMIC DNA]</scope>
    <source>
        <tissue evidence="3">Leaves</tissue>
    </source>
</reference>
<reference evidence="2 4" key="1">
    <citation type="journal article" date="2017" name="Nature">
        <title>The sunflower genome provides insights into oil metabolism, flowering and Asterid evolution.</title>
        <authorList>
            <person name="Badouin H."/>
            <person name="Gouzy J."/>
            <person name="Grassa C.J."/>
            <person name="Murat F."/>
            <person name="Staton S.E."/>
            <person name="Cottret L."/>
            <person name="Lelandais-Briere C."/>
            <person name="Owens G.L."/>
            <person name="Carrere S."/>
            <person name="Mayjonade B."/>
            <person name="Legrand L."/>
            <person name="Gill N."/>
            <person name="Kane N.C."/>
            <person name="Bowers J.E."/>
            <person name="Hubner S."/>
            <person name="Bellec A."/>
            <person name="Berard A."/>
            <person name="Berges H."/>
            <person name="Blanchet N."/>
            <person name="Boniface M.C."/>
            <person name="Brunel D."/>
            <person name="Catrice O."/>
            <person name="Chaidir N."/>
            <person name="Claudel C."/>
            <person name="Donnadieu C."/>
            <person name="Faraut T."/>
            <person name="Fievet G."/>
            <person name="Helmstetter N."/>
            <person name="King M."/>
            <person name="Knapp S.J."/>
            <person name="Lai Z."/>
            <person name="Le Paslier M.C."/>
            <person name="Lippi Y."/>
            <person name="Lorenzon L."/>
            <person name="Mandel J.R."/>
            <person name="Marage G."/>
            <person name="Marchand G."/>
            <person name="Marquand E."/>
            <person name="Bret-Mestries E."/>
            <person name="Morien E."/>
            <person name="Nambeesan S."/>
            <person name="Nguyen T."/>
            <person name="Pegot-Espagnet P."/>
            <person name="Pouilly N."/>
            <person name="Raftis F."/>
            <person name="Sallet E."/>
            <person name="Schiex T."/>
            <person name="Thomas J."/>
            <person name="Vandecasteele C."/>
            <person name="Vares D."/>
            <person name="Vear F."/>
            <person name="Vautrin S."/>
            <person name="Crespi M."/>
            <person name="Mangin B."/>
            <person name="Burke J.M."/>
            <person name="Salse J."/>
            <person name="Munos S."/>
            <person name="Vincourt P."/>
            <person name="Rieseberg L.H."/>
            <person name="Langlade N.B."/>
        </authorList>
    </citation>
    <scope>NUCLEOTIDE SEQUENCE [LARGE SCALE GENOMIC DNA]</scope>
    <source>
        <strain evidence="4">cv. SF193</strain>
        <tissue evidence="2">Leaves</tissue>
    </source>
</reference>
<organism evidence="3 4">
    <name type="scientific">Helianthus annuus</name>
    <name type="common">Common sunflower</name>
    <dbReference type="NCBI Taxonomy" id="4232"/>
    <lineage>
        <taxon>Eukaryota</taxon>
        <taxon>Viridiplantae</taxon>
        <taxon>Streptophyta</taxon>
        <taxon>Embryophyta</taxon>
        <taxon>Tracheophyta</taxon>
        <taxon>Spermatophyta</taxon>
        <taxon>Magnoliopsida</taxon>
        <taxon>eudicotyledons</taxon>
        <taxon>Gunneridae</taxon>
        <taxon>Pentapetalae</taxon>
        <taxon>asterids</taxon>
        <taxon>campanulids</taxon>
        <taxon>Asterales</taxon>
        <taxon>Asteraceae</taxon>
        <taxon>Asteroideae</taxon>
        <taxon>Heliantheae alliance</taxon>
        <taxon>Heliantheae</taxon>
        <taxon>Helianthus</taxon>
    </lineage>
</organism>
<dbReference type="SUPFAM" id="SSF81383">
    <property type="entry name" value="F-box domain"/>
    <property type="match status" value="1"/>
</dbReference>
<evidence type="ECO:0000313" key="2">
    <source>
        <dbReference type="EMBL" id="KAF5790460.1"/>
    </source>
</evidence>
<dbReference type="InterPro" id="IPR032675">
    <property type="entry name" value="LRR_dom_sf"/>
</dbReference>
<proteinExistence type="predicted"/>
<dbReference type="PROSITE" id="PS50181">
    <property type="entry name" value="FBOX"/>
    <property type="match status" value="1"/>
</dbReference>
<dbReference type="EMBL" id="CM007898">
    <property type="protein sequence ID" value="OTG14690.1"/>
    <property type="molecule type" value="Genomic_DNA"/>
</dbReference>
<dbReference type="OrthoDB" id="613853at2759"/>
<dbReference type="Gene3D" id="3.80.10.10">
    <property type="entry name" value="Ribonuclease Inhibitor"/>
    <property type="match status" value="1"/>
</dbReference>
<dbReference type="PANTHER" id="PTHR34145:SF68">
    <property type="entry name" value="FBD DOMAIN-CONTAINING PROTEIN"/>
    <property type="match status" value="1"/>
</dbReference>
<dbReference type="AlphaFoldDB" id="A0A251TU72"/>
<dbReference type="PANTHER" id="PTHR34145">
    <property type="entry name" value="OS02G0105600 PROTEIN"/>
    <property type="match status" value="1"/>
</dbReference>
<dbReference type="Proteomes" id="UP000215914">
    <property type="component" value="Chromosome 9"/>
</dbReference>
<dbReference type="Pfam" id="PF23622">
    <property type="entry name" value="LRR_At1g61320_AtMIF1"/>
    <property type="match status" value="1"/>
</dbReference>
<keyword evidence="4" id="KW-1185">Reference proteome</keyword>
<protein>
    <submittedName>
        <fullName evidence="2">F-box domain, FBD domain, leucine-rich repeat domain superfamily</fullName>
    </submittedName>
    <submittedName>
        <fullName evidence="3">Putative F-box domain, FBD domain, Leucine-rich repeat domain, L domain-like protein</fullName>
    </submittedName>
</protein>